<comment type="caution">
    <text evidence="2">The sequence shown here is derived from an EMBL/GenBank/DDBJ whole genome shotgun (WGS) entry which is preliminary data.</text>
</comment>
<sequence length="151" mass="16497">MKTKTKAKAKSNTIRKIFKSKHYQVYYLALAMTGLLVLEGALFGLTTKADWQEALTIFDFTENLKQTQVQLSTVFAPMIGVVEGVNDFYKQATDAAMPLFDLSGSDNDLAQVVSGVTEFYSQSSIQMASLLDLSATIGQGSVAGISIEMEY</sequence>
<keyword evidence="1" id="KW-1133">Transmembrane helix</keyword>
<dbReference type="AlphaFoldDB" id="A0A1F5PLB9"/>
<keyword evidence="1" id="KW-0812">Transmembrane</keyword>
<dbReference type="Proteomes" id="UP000177682">
    <property type="component" value="Unassembled WGS sequence"/>
</dbReference>
<evidence type="ECO:0000313" key="2">
    <source>
        <dbReference type="EMBL" id="OGE90657.1"/>
    </source>
</evidence>
<organism evidence="2 3">
    <name type="scientific">Candidatus Doudnabacteria bacterium RIFCSPHIGHO2_12_FULL_48_16</name>
    <dbReference type="NCBI Taxonomy" id="1817838"/>
    <lineage>
        <taxon>Bacteria</taxon>
        <taxon>Candidatus Doudnaibacteriota</taxon>
    </lineage>
</organism>
<gene>
    <name evidence="2" type="ORF">A3E29_00800</name>
</gene>
<feature type="transmembrane region" description="Helical" evidence="1">
    <location>
        <begin position="25"/>
        <end position="45"/>
    </location>
</feature>
<name>A0A1F5PLB9_9BACT</name>
<accession>A0A1F5PLB9</accession>
<reference evidence="2 3" key="1">
    <citation type="journal article" date="2016" name="Nat. Commun.">
        <title>Thousands of microbial genomes shed light on interconnected biogeochemical processes in an aquifer system.</title>
        <authorList>
            <person name="Anantharaman K."/>
            <person name="Brown C.T."/>
            <person name="Hug L.A."/>
            <person name="Sharon I."/>
            <person name="Castelle C.J."/>
            <person name="Probst A.J."/>
            <person name="Thomas B.C."/>
            <person name="Singh A."/>
            <person name="Wilkins M.J."/>
            <person name="Karaoz U."/>
            <person name="Brodie E.L."/>
            <person name="Williams K.H."/>
            <person name="Hubbard S.S."/>
            <person name="Banfield J.F."/>
        </authorList>
    </citation>
    <scope>NUCLEOTIDE SEQUENCE [LARGE SCALE GENOMIC DNA]</scope>
</reference>
<proteinExistence type="predicted"/>
<protein>
    <submittedName>
        <fullName evidence="2">Uncharacterized protein</fullName>
    </submittedName>
</protein>
<dbReference type="EMBL" id="MFEY01000004">
    <property type="protein sequence ID" value="OGE90657.1"/>
    <property type="molecule type" value="Genomic_DNA"/>
</dbReference>
<keyword evidence="1" id="KW-0472">Membrane</keyword>
<evidence type="ECO:0000313" key="3">
    <source>
        <dbReference type="Proteomes" id="UP000177682"/>
    </source>
</evidence>
<evidence type="ECO:0000256" key="1">
    <source>
        <dbReference type="SAM" id="Phobius"/>
    </source>
</evidence>